<comment type="caution">
    <text evidence="1">The sequence shown here is derived from an EMBL/GenBank/DDBJ whole genome shotgun (WGS) entry which is preliminary data.</text>
</comment>
<evidence type="ECO:0000313" key="1">
    <source>
        <dbReference type="EMBL" id="KAK2951210.1"/>
    </source>
</evidence>
<name>A0ABQ9XJ28_9EUKA</name>
<proteinExistence type="predicted"/>
<dbReference type="EMBL" id="JARBJD010000122">
    <property type="protein sequence ID" value="KAK2951210.1"/>
    <property type="molecule type" value="Genomic_DNA"/>
</dbReference>
<reference evidence="1 2" key="1">
    <citation type="journal article" date="2022" name="bioRxiv">
        <title>Genomics of Preaxostyla Flagellates Illuminates Evolutionary Transitions and the Path Towards Mitochondrial Loss.</title>
        <authorList>
            <person name="Novak L.V.F."/>
            <person name="Treitli S.C."/>
            <person name="Pyrih J."/>
            <person name="Halakuc P."/>
            <person name="Pipaliya S.V."/>
            <person name="Vacek V."/>
            <person name="Brzon O."/>
            <person name="Soukal P."/>
            <person name="Eme L."/>
            <person name="Dacks J.B."/>
            <person name="Karnkowska A."/>
            <person name="Elias M."/>
            <person name="Hampl V."/>
        </authorList>
    </citation>
    <scope>NUCLEOTIDE SEQUENCE [LARGE SCALE GENOMIC DNA]</scope>
    <source>
        <strain evidence="1">NAU3</strain>
        <tissue evidence="1">Gut</tissue>
    </source>
</reference>
<accession>A0ABQ9XJ28</accession>
<protein>
    <submittedName>
        <fullName evidence="1">Uncharacterized protein</fullName>
    </submittedName>
</protein>
<organism evidence="1 2">
    <name type="scientific">Blattamonas nauphoetae</name>
    <dbReference type="NCBI Taxonomy" id="2049346"/>
    <lineage>
        <taxon>Eukaryota</taxon>
        <taxon>Metamonada</taxon>
        <taxon>Preaxostyla</taxon>
        <taxon>Oxymonadida</taxon>
        <taxon>Blattamonas</taxon>
    </lineage>
</organism>
<dbReference type="Proteomes" id="UP001281761">
    <property type="component" value="Unassembled WGS sequence"/>
</dbReference>
<keyword evidence="2" id="KW-1185">Reference proteome</keyword>
<sequence>MLSKEHSLSSSIAASLNCPQESHSIVKPEEEPFLHFDPNSLLSFEDKSRIYCSLVALVKEGFPFDNTLEYRAALFLGSLRPKLDDEELFVTKLVTDLVPSSPDSPSGFVESIATLFSSRHSTLKFAALTFLLAVTKQSSPQILYRLVESDLVANMFETVRPQTLPISRNEPMMTYLVRVIKCFLALAEPFTLRRIGITSAVDEHSHREMIFQKVVLPSSHFLAFLTSNQPLLSEHFSSSFMDALCQIIGIGPFHGPTLEFVLASPVVMAFSSCLSFVEDQTQIRSALGNLTYFLEEWTNKSPEMMECGKRMMQALFSENLEDALEQMMRSSKYGEIYLISSPKAIRNKLRWMPLSTPFHVISCASACFARMLCTDASTISNLLQTDKNDIIFSPRLSQRQCRSVPLLPLSSLKLFLLFVHSAAIQVLFRVCSDFSDPVIHPLLAIPCARSKIGPLQRSSIKTQFEPIAAEDSDIDQSFWKKLGKVAKKIGKAAVKVGKGVVCNRYGVCLEEEDEDLDQFTMEAEIDEEDELKLGKFLKQAGKVIVKAGKQVICNEYGVCLEEDDDAIDELVQDELVDNLEMIVDEEMDQSFWKKLGKIAKKVGKAAVKVGKGVVCNRYGVCLEEDDEELDQFTMEAEEELFDEEDQLKLKKIFKKIGKVVVKVGKHVACAKTGVCLEDEEEMMDQGFWKKLGKIGKKIVKIGGKVAKTVVCTKTGVCLEMEEEQLDQGFGKWLKKTAKKVGKVAVKVGKQVVCNKYGVCLEVNEQDEELDEGIGKSLKKVTKKIVKKVVCDKTGVCLITDEYEVDDEELDEGFLKKLGKAVVQVGKTALCAKTGVCLEEEEEQLDQGFGKWLKKTAKKVGKVAVKVGKQVVCNKYGVCLEVDEDLEDEIIGGFFPCEKNGEKAFCRYGE</sequence>
<gene>
    <name evidence="1" type="ORF">BLNAU_13826</name>
</gene>
<evidence type="ECO:0000313" key="2">
    <source>
        <dbReference type="Proteomes" id="UP001281761"/>
    </source>
</evidence>